<dbReference type="Proteomes" id="UP000013084">
    <property type="component" value="Unassembled WGS sequence"/>
</dbReference>
<proteinExistence type="predicted"/>
<keyword evidence="2" id="KW-1185">Reference proteome</keyword>
<dbReference type="EMBL" id="APRN01000050">
    <property type="protein sequence ID" value="ENX51314.1"/>
    <property type="molecule type" value="Genomic_DNA"/>
</dbReference>
<protein>
    <submittedName>
        <fullName evidence="1">Uncharacterized protein</fullName>
    </submittedName>
</protein>
<dbReference type="HOGENOM" id="CLU_2191217_0_0_6"/>
<sequence>MFTRTVQTLRNSTDLVQRFTMPEIKQDFELRRLSHRERNNHYILIFKDVVNNKKDWEDVKVVSEIQERNERLRFNIKASKQYPELASYEKILEDKINAIINRRSLLTS</sequence>
<evidence type="ECO:0000313" key="1">
    <source>
        <dbReference type="EMBL" id="ENX51314.1"/>
    </source>
</evidence>
<name>N9QZR2_9GAMM</name>
<gene>
    <name evidence="1" type="ORF">F902_04432</name>
</gene>
<dbReference type="AlphaFoldDB" id="N9QZR2"/>
<dbReference type="OrthoDB" id="6637016at2"/>
<accession>N9QZR2</accession>
<evidence type="ECO:0000313" key="2">
    <source>
        <dbReference type="Proteomes" id="UP000013084"/>
    </source>
</evidence>
<comment type="caution">
    <text evidence="1">The sequence shown here is derived from an EMBL/GenBank/DDBJ whole genome shotgun (WGS) entry which is preliminary data.</text>
</comment>
<reference evidence="1 2" key="1">
    <citation type="submission" date="2013-02" db="EMBL/GenBank/DDBJ databases">
        <title>The Genome Sequence of Acinetobacter sp. CIP 70.18.</title>
        <authorList>
            <consortium name="The Broad Institute Genome Sequencing Platform"/>
            <consortium name="The Broad Institute Genome Sequencing Center for Infectious Disease"/>
            <person name="Cerqueira G."/>
            <person name="Feldgarden M."/>
            <person name="Courvalin P."/>
            <person name="Perichon B."/>
            <person name="Grillot-Courvalin C."/>
            <person name="Clermont D."/>
            <person name="Rocha E."/>
            <person name="Yoon E.-J."/>
            <person name="Nemec A."/>
            <person name="Walker B."/>
            <person name="Young S.K."/>
            <person name="Zeng Q."/>
            <person name="Gargeya S."/>
            <person name="Fitzgerald M."/>
            <person name="Haas B."/>
            <person name="Abouelleil A."/>
            <person name="Alvarado L."/>
            <person name="Arachchi H.M."/>
            <person name="Berlin A.M."/>
            <person name="Chapman S.B."/>
            <person name="Dewar J."/>
            <person name="Goldberg J."/>
            <person name="Griggs A."/>
            <person name="Gujja S."/>
            <person name="Hansen M."/>
            <person name="Howarth C."/>
            <person name="Imamovic A."/>
            <person name="Larimer J."/>
            <person name="McCowan C."/>
            <person name="Murphy C."/>
            <person name="Neiman D."/>
            <person name="Pearson M."/>
            <person name="Priest M."/>
            <person name="Roberts A."/>
            <person name="Saif S."/>
            <person name="Shea T."/>
            <person name="Sisk P."/>
            <person name="Sykes S."/>
            <person name="Wortman J."/>
            <person name="Nusbaum C."/>
            <person name="Birren B."/>
        </authorList>
    </citation>
    <scope>NUCLEOTIDE SEQUENCE [LARGE SCALE GENOMIC DNA]</scope>
    <source>
        <strain evidence="1 2">CIP 70.18</strain>
    </source>
</reference>
<organism evidence="1 2">
    <name type="scientific">Acinetobacter higginsii</name>
    <dbReference type="NCBI Taxonomy" id="70347"/>
    <lineage>
        <taxon>Bacteria</taxon>
        <taxon>Pseudomonadati</taxon>
        <taxon>Pseudomonadota</taxon>
        <taxon>Gammaproteobacteria</taxon>
        <taxon>Moraxellales</taxon>
        <taxon>Moraxellaceae</taxon>
        <taxon>Acinetobacter</taxon>
    </lineage>
</organism>